<reference evidence="8" key="2">
    <citation type="submission" date="2021-04" db="EMBL/GenBank/DDBJ databases">
        <authorList>
            <person name="Gilroy R."/>
        </authorList>
    </citation>
    <scope>NUCLEOTIDE SEQUENCE</scope>
    <source>
        <strain evidence="8">ChiSjej1B19-8411</strain>
    </source>
</reference>
<gene>
    <name evidence="8" type="ORF">IAA45_05355</name>
</gene>
<dbReference type="InterPro" id="IPR051938">
    <property type="entry name" value="Apopto_cytoskel_mod"/>
</dbReference>
<dbReference type="InterPro" id="IPR008971">
    <property type="entry name" value="HSP40/DnaJ_pept-bd"/>
</dbReference>
<keyword evidence="2" id="KW-0479">Metal-binding</keyword>
<protein>
    <submittedName>
        <fullName evidence="8">J domain-containing protein</fullName>
    </submittedName>
</protein>
<sequence length="344" mass="37359">MILKAKRDYYEVLGVDRNADASAIKKAYRKLAKKYHPDTNAGDPGAEEKFKEVTEAYTVLSDEEKRKLYDQFGHAAFDESGGYSGGAGHNGGNYREYHFNSAGGNMDDIFGDIFDDIFKQSNFRGFQNSGPGGQSFYGSSFGGNGFHSGGFGGRGFSGKGTDVTAEVELTFEEAAFGGKKTIRLQNQENGQIQTYEIQIPAGIEDGKSIRLRGKGAPGINGGNPGDLLLKVRVQEKPGFRREGKDIYTTVSIPFTTAVFGGEVPIQTLYGTVLCKIKEGTQSGTKIRLRGKGIGSVKDPSVRGDQYAVVEIQVPRRLTPEAKRKLREFQQVYGKSSYGSESAAS</sequence>
<evidence type="ECO:0000256" key="6">
    <source>
        <dbReference type="ARBA" id="ARBA00023186"/>
    </source>
</evidence>
<dbReference type="FunFam" id="2.60.260.20:FF:000009">
    <property type="entry name" value="Putative Mitochondrial DnaJ chaperone"/>
    <property type="match status" value="1"/>
</dbReference>
<feature type="domain" description="J" evidence="7">
    <location>
        <begin position="8"/>
        <end position="73"/>
    </location>
</feature>
<dbReference type="SUPFAM" id="SSF46565">
    <property type="entry name" value="Chaperone J-domain"/>
    <property type="match status" value="1"/>
</dbReference>
<accession>A0A9D1WHV3</accession>
<dbReference type="SUPFAM" id="SSF49493">
    <property type="entry name" value="HSP40/DnaJ peptide-binding domain"/>
    <property type="match status" value="2"/>
</dbReference>
<dbReference type="FunFam" id="1.10.287.110:FF:000034">
    <property type="entry name" value="Chaperone protein DnaJ"/>
    <property type="match status" value="1"/>
</dbReference>
<keyword evidence="1" id="KW-0235">DNA replication</keyword>
<dbReference type="PROSITE" id="PS50076">
    <property type="entry name" value="DNAJ_2"/>
    <property type="match status" value="1"/>
</dbReference>
<dbReference type="GO" id="GO:0051082">
    <property type="term" value="F:unfolded protein binding"/>
    <property type="evidence" value="ECO:0007669"/>
    <property type="project" value="InterPro"/>
</dbReference>
<keyword evidence="5" id="KW-0862">Zinc</keyword>
<dbReference type="FunFam" id="2.60.260.20:FF:000005">
    <property type="entry name" value="Chaperone protein dnaJ 1, mitochondrial"/>
    <property type="match status" value="1"/>
</dbReference>
<reference evidence="8" key="1">
    <citation type="journal article" date="2021" name="PeerJ">
        <title>Extensive microbial diversity within the chicken gut microbiome revealed by metagenomics and culture.</title>
        <authorList>
            <person name="Gilroy R."/>
            <person name="Ravi A."/>
            <person name="Getino M."/>
            <person name="Pursley I."/>
            <person name="Horton D.L."/>
            <person name="Alikhan N.F."/>
            <person name="Baker D."/>
            <person name="Gharbi K."/>
            <person name="Hall N."/>
            <person name="Watson M."/>
            <person name="Adriaenssens E.M."/>
            <person name="Foster-Nyarko E."/>
            <person name="Jarju S."/>
            <person name="Secka A."/>
            <person name="Antonio M."/>
            <person name="Oren A."/>
            <person name="Chaudhuri R.R."/>
            <person name="La Ragione R."/>
            <person name="Hildebrand F."/>
            <person name="Pallen M.J."/>
        </authorList>
    </citation>
    <scope>NUCLEOTIDE SEQUENCE</scope>
    <source>
        <strain evidence="8">ChiSjej1B19-8411</strain>
    </source>
</reference>
<dbReference type="AlphaFoldDB" id="A0A9D1WHV3"/>
<comment type="caution">
    <text evidence="8">The sequence shown here is derived from an EMBL/GenBank/DDBJ whole genome shotgun (WGS) entry which is preliminary data.</text>
</comment>
<dbReference type="Gene3D" id="2.60.260.20">
    <property type="entry name" value="Urease metallochaperone UreE, N-terminal domain"/>
    <property type="match status" value="2"/>
</dbReference>
<dbReference type="PANTHER" id="PTHR44145">
    <property type="entry name" value="DNAJ HOMOLOG SUBFAMILY A MEMBER 3, MITOCHONDRIAL"/>
    <property type="match status" value="1"/>
</dbReference>
<dbReference type="GO" id="GO:0008270">
    <property type="term" value="F:zinc ion binding"/>
    <property type="evidence" value="ECO:0007669"/>
    <property type="project" value="UniProtKB-KW"/>
</dbReference>
<dbReference type="GO" id="GO:0006260">
    <property type="term" value="P:DNA replication"/>
    <property type="evidence" value="ECO:0007669"/>
    <property type="project" value="UniProtKB-KW"/>
</dbReference>
<evidence type="ECO:0000256" key="4">
    <source>
        <dbReference type="ARBA" id="ARBA00022771"/>
    </source>
</evidence>
<dbReference type="InterPro" id="IPR001623">
    <property type="entry name" value="DnaJ_domain"/>
</dbReference>
<dbReference type="InterPro" id="IPR002939">
    <property type="entry name" value="DnaJ_C"/>
</dbReference>
<name>A0A9D1WHV3_9FIRM</name>
<dbReference type="EMBL" id="DXEX01000120">
    <property type="protein sequence ID" value="HIX59127.1"/>
    <property type="molecule type" value="Genomic_DNA"/>
</dbReference>
<dbReference type="Pfam" id="PF00226">
    <property type="entry name" value="DnaJ"/>
    <property type="match status" value="1"/>
</dbReference>
<dbReference type="InterPro" id="IPR036869">
    <property type="entry name" value="J_dom_sf"/>
</dbReference>
<evidence type="ECO:0000313" key="8">
    <source>
        <dbReference type="EMBL" id="HIX59127.1"/>
    </source>
</evidence>
<dbReference type="Pfam" id="PF01556">
    <property type="entry name" value="DnaJ_C"/>
    <property type="match status" value="1"/>
</dbReference>
<dbReference type="PANTHER" id="PTHR44145:SF3">
    <property type="entry name" value="DNAJ HOMOLOG SUBFAMILY A MEMBER 3, MITOCHONDRIAL"/>
    <property type="match status" value="1"/>
</dbReference>
<evidence type="ECO:0000313" key="9">
    <source>
        <dbReference type="Proteomes" id="UP000886817"/>
    </source>
</evidence>
<keyword evidence="4" id="KW-0863">Zinc-finger</keyword>
<evidence type="ECO:0000256" key="3">
    <source>
        <dbReference type="ARBA" id="ARBA00022737"/>
    </source>
</evidence>
<dbReference type="CDD" id="cd06257">
    <property type="entry name" value="DnaJ"/>
    <property type="match status" value="1"/>
</dbReference>
<evidence type="ECO:0000256" key="2">
    <source>
        <dbReference type="ARBA" id="ARBA00022723"/>
    </source>
</evidence>
<dbReference type="SMART" id="SM00271">
    <property type="entry name" value="DnaJ"/>
    <property type="match status" value="1"/>
</dbReference>
<evidence type="ECO:0000256" key="5">
    <source>
        <dbReference type="ARBA" id="ARBA00022833"/>
    </source>
</evidence>
<dbReference type="PRINTS" id="PR00625">
    <property type="entry name" value="JDOMAIN"/>
</dbReference>
<keyword evidence="3" id="KW-0677">Repeat</keyword>
<dbReference type="Proteomes" id="UP000886817">
    <property type="component" value="Unassembled WGS sequence"/>
</dbReference>
<proteinExistence type="predicted"/>
<keyword evidence="6" id="KW-0143">Chaperone</keyword>
<organism evidence="8 9">
    <name type="scientific">Candidatus Blautia gallistercoris</name>
    <dbReference type="NCBI Taxonomy" id="2838490"/>
    <lineage>
        <taxon>Bacteria</taxon>
        <taxon>Bacillati</taxon>
        <taxon>Bacillota</taxon>
        <taxon>Clostridia</taxon>
        <taxon>Lachnospirales</taxon>
        <taxon>Lachnospiraceae</taxon>
        <taxon>Blautia</taxon>
    </lineage>
</organism>
<evidence type="ECO:0000259" key="7">
    <source>
        <dbReference type="PROSITE" id="PS50076"/>
    </source>
</evidence>
<dbReference type="CDD" id="cd10747">
    <property type="entry name" value="DnaJ_C"/>
    <property type="match status" value="1"/>
</dbReference>
<evidence type="ECO:0000256" key="1">
    <source>
        <dbReference type="ARBA" id="ARBA00022705"/>
    </source>
</evidence>
<dbReference type="Gene3D" id="1.10.287.110">
    <property type="entry name" value="DnaJ domain"/>
    <property type="match status" value="1"/>
</dbReference>
<dbReference type="GO" id="GO:0006457">
    <property type="term" value="P:protein folding"/>
    <property type="evidence" value="ECO:0007669"/>
    <property type="project" value="InterPro"/>
</dbReference>